<organism evidence="2 3">
    <name type="scientific">Telluria mixta</name>
    <dbReference type="NCBI Taxonomy" id="34071"/>
    <lineage>
        <taxon>Bacteria</taxon>
        <taxon>Pseudomonadati</taxon>
        <taxon>Pseudomonadota</taxon>
        <taxon>Betaproteobacteria</taxon>
        <taxon>Burkholderiales</taxon>
        <taxon>Oxalobacteraceae</taxon>
        <taxon>Telluria group</taxon>
        <taxon>Telluria</taxon>
    </lineage>
</organism>
<evidence type="ECO:0000313" key="3">
    <source>
        <dbReference type="Proteomes" id="UP001165263"/>
    </source>
</evidence>
<reference evidence="2" key="1">
    <citation type="submission" date="2022-08" db="EMBL/GenBank/DDBJ databases">
        <title>Reclassification of Massilia species as members of the genera Telluria, Duganella, Pseudoduganella, Mokoshia gen. nov. and Zemynaea gen. nov. using orthogonal and non-orthogonal genome-based approaches.</title>
        <authorList>
            <person name="Bowman J.P."/>
        </authorList>
    </citation>
    <scope>NUCLEOTIDE SEQUENCE</scope>
    <source>
        <strain evidence="2">LMG 11547</strain>
    </source>
</reference>
<protein>
    <recommendedName>
        <fullName evidence="4">S9 family peptidase</fullName>
    </recommendedName>
</protein>
<proteinExistence type="predicted"/>
<name>A0ABT2C2H1_9BURK</name>
<dbReference type="Proteomes" id="UP001165263">
    <property type="component" value="Unassembled WGS sequence"/>
</dbReference>
<dbReference type="RefSeq" id="WP_259450648.1">
    <property type="nucleotide sequence ID" value="NZ_CP119520.1"/>
</dbReference>
<dbReference type="InterPro" id="IPR011042">
    <property type="entry name" value="6-blade_b-propeller_TolB-like"/>
</dbReference>
<comment type="caution">
    <text evidence="2">The sequence shown here is derived from an EMBL/GenBank/DDBJ whole genome shotgun (WGS) entry which is preliminary data.</text>
</comment>
<gene>
    <name evidence="2" type="ORF">NX786_19845</name>
</gene>
<accession>A0ABT2C2H1</accession>
<evidence type="ECO:0000313" key="2">
    <source>
        <dbReference type="EMBL" id="MCS0631585.1"/>
    </source>
</evidence>
<dbReference type="Gene3D" id="2.120.10.30">
    <property type="entry name" value="TolB, C-terminal domain"/>
    <property type="match status" value="1"/>
</dbReference>
<sequence length="193" mass="21310">MFLRRTLPYLFALSAALAHAAWAAPAADTAPPAIAFFQHAAIHRVALSPDARYLAVRAGAPDRNDYLAVIDLATNKPTVVAAFDDADIDDFEWVNGTRLVFDLTEKSIGEGDVRHAPGLYAVDRDGQHFAQLADRYFDSASRHELIGKVPMQPWNTFLMPQRPRKDDMIYVSRPIRDGGDEHLYTGSASPTST</sequence>
<dbReference type="EMBL" id="JANUHC010000007">
    <property type="protein sequence ID" value="MCS0631585.1"/>
    <property type="molecule type" value="Genomic_DNA"/>
</dbReference>
<evidence type="ECO:0000256" key="1">
    <source>
        <dbReference type="SAM" id="SignalP"/>
    </source>
</evidence>
<keyword evidence="3" id="KW-1185">Reference proteome</keyword>
<feature type="chain" id="PRO_5046270608" description="S9 family peptidase" evidence="1">
    <location>
        <begin position="21"/>
        <end position="193"/>
    </location>
</feature>
<feature type="signal peptide" evidence="1">
    <location>
        <begin position="1"/>
        <end position="20"/>
    </location>
</feature>
<dbReference type="SUPFAM" id="SSF82171">
    <property type="entry name" value="DPP6 N-terminal domain-like"/>
    <property type="match status" value="1"/>
</dbReference>
<evidence type="ECO:0008006" key="4">
    <source>
        <dbReference type="Google" id="ProtNLM"/>
    </source>
</evidence>
<keyword evidence="1" id="KW-0732">Signal</keyword>